<dbReference type="PANTHER" id="PTHR23278:SF19">
    <property type="entry name" value="OBSCURIN"/>
    <property type="match status" value="1"/>
</dbReference>
<dbReference type="Pfam" id="PF07686">
    <property type="entry name" value="V-set"/>
    <property type="match status" value="1"/>
</dbReference>
<feature type="region of interest" description="Disordered" evidence="1">
    <location>
        <begin position="681"/>
        <end position="706"/>
    </location>
</feature>
<name>A0AAW0U4X6_SCYPA</name>
<dbReference type="InterPro" id="IPR003599">
    <property type="entry name" value="Ig_sub"/>
</dbReference>
<dbReference type="PROSITE" id="PS50835">
    <property type="entry name" value="IG_LIKE"/>
    <property type="match status" value="4"/>
</dbReference>
<dbReference type="EMBL" id="JARAKH010000020">
    <property type="protein sequence ID" value="KAK8393832.1"/>
    <property type="molecule type" value="Genomic_DNA"/>
</dbReference>
<keyword evidence="5" id="KW-1185">Reference proteome</keyword>
<organism evidence="4 5">
    <name type="scientific">Scylla paramamosain</name>
    <name type="common">Mud crab</name>
    <dbReference type="NCBI Taxonomy" id="85552"/>
    <lineage>
        <taxon>Eukaryota</taxon>
        <taxon>Metazoa</taxon>
        <taxon>Ecdysozoa</taxon>
        <taxon>Arthropoda</taxon>
        <taxon>Crustacea</taxon>
        <taxon>Multicrustacea</taxon>
        <taxon>Malacostraca</taxon>
        <taxon>Eumalacostraca</taxon>
        <taxon>Eucarida</taxon>
        <taxon>Decapoda</taxon>
        <taxon>Pleocyemata</taxon>
        <taxon>Brachyura</taxon>
        <taxon>Eubrachyura</taxon>
        <taxon>Portunoidea</taxon>
        <taxon>Portunidae</taxon>
        <taxon>Portuninae</taxon>
        <taxon>Scylla</taxon>
    </lineage>
</organism>
<comment type="caution">
    <text evidence="4">The sequence shown here is derived from an EMBL/GenBank/DDBJ whole genome shotgun (WGS) entry which is preliminary data.</text>
</comment>
<dbReference type="InterPro" id="IPR013151">
    <property type="entry name" value="Immunoglobulin_dom"/>
</dbReference>
<dbReference type="PANTHER" id="PTHR23278">
    <property type="entry name" value="SIDESTEP PROTEIN"/>
    <property type="match status" value="1"/>
</dbReference>
<dbReference type="AlphaFoldDB" id="A0AAW0U4X6"/>
<dbReference type="InterPro" id="IPR013106">
    <property type="entry name" value="Ig_V-set"/>
</dbReference>
<feature type="compositionally biased region" description="Basic and acidic residues" evidence="1">
    <location>
        <begin position="793"/>
        <end position="805"/>
    </location>
</feature>
<evidence type="ECO:0000313" key="4">
    <source>
        <dbReference type="EMBL" id="KAK8393832.1"/>
    </source>
</evidence>
<feature type="domain" description="Ig-like" evidence="3">
    <location>
        <begin position="146"/>
        <end position="244"/>
    </location>
</feature>
<feature type="domain" description="Ig-like" evidence="3">
    <location>
        <begin position="335"/>
        <end position="427"/>
    </location>
</feature>
<keyword evidence="2" id="KW-1133">Transmembrane helix</keyword>
<evidence type="ECO:0000256" key="1">
    <source>
        <dbReference type="SAM" id="MobiDB-lite"/>
    </source>
</evidence>
<dbReference type="Proteomes" id="UP001487740">
    <property type="component" value="Unassembled WGS sequence"/>
</dbReference>
<feature type="transmembrane region" description="Helical" evidence="2">
    <location>
        <begin position="648"/>
        <end position="670"/>
    </location>
</feature>
<dbReference type="SUPFAM" id="SSF49265">
    <property type="entry name" value="Fibronectin type III"/>
    <property type="match status" value="1"/>
</dbReference>
<dbReference type="InterPro" id="IPR036179">
    <property type="entry name" value="Ig-like_dom_sf"/>
</dbReference>
<evidence type="ECO:0000313" key="5">
    <source>
        <dbReference type="Proteomes" id="UP001487740"/>
    </source>
</evidence>
<feature type="domain" description="Ig-like" evidence="3">
    <location>
        <begin position="432"/>
        <end position="507"/>
    </location>
</feature>
<dbReference type="SUPFAM" id="SSF48726">
    <property type="entry name" value="Immunoglobulin"/>
    <property type="match status" value="4"/>
</dbReference>
<feature type="region of interest" description="Disordered" evidence="1">
    <location>
        <begin position="780"/>
        <end position="808"/>
    </location>
</feature>
<dbReference type="InterPro" id="IPR007110">
    <property type="entry name" value="Ig-like_dom"/>
</dbReference>
<accession>A0AAW0U4X6</accession>
<gene>
    <name evidence="4" type="ORF">O3P69_006866</name>
</gene>
<evidence type="ECO:0000256" key="2">
    <source>
        <dbReference type="SAM" id="Phobius"/>
    </source>
</evidence>
<dbReference type="SMART" id="SM00408">
    <property type="entry name" value="IGc2"/>
    <property type="match status" value="4"/>
</dbReference>
<dbReference type="Pfam" id="PF13927">
    <property type="entry name" value="Ig_3"/>
    <property type="match status" value="1"/>
</dbReference>
<reference evidence="4 5" key="1">
    <citation type="submission" date="2023-03" db="EMBL/GenBank/DDBJ databases">
        <title>High-quality genome of Scylla paramamosain provides insights in environmental adaptation.</title>
        <authorList>
            <person name="Zhang L."/>
        </authorList>
    </citation>
    <scope>NUCLEOTIDE SEQUENCE [LARGE SCALE GENOMIC DNA]</scope>
    <source>
        <strain evidence="4">LZ_2023a</strain>
        <tissue evidence="4">Muscle</tissue>
    </source>
</reference>
<dbReference type="InterPro" id="IPR036116">
    <property type="entry name" value="FN3_sf"/>
</dbReference>
<sequence length="839" mass="92247">MGEVEESEHSIRRSTYSSLQGDLEVSGSVRSFSLLPGPTRTVWAIEGESCLLPCDLTSSQAGGRALLVLWYKEGITSTLYSYDVRGVPAKHYSNPQHFDTRATFDTASLIVKRVRTEDAGVYSCRVHFNTGPSLTYTTNLTVIVPPRRLAIYDDLGVLVGRRVGPLREGDTLRLTCRARGGSPPPTVTWWEAATPLDLNMEVQDIQEVNNLLVVPKLTRNDLHRTFVCQASNSNLTAPLLSTVTLDMNFSPLWIHLLSSRDPMSAGWPYAVVCNSAGSRPPAIVTWQLGNATLTSHTEKVSDDGNGRCYPVKRDLLLCPYPILKDEWRLNIYYVPVVSLAAGRTIDMGDIEEDDDVYFECSVKANPRTYKMVWLHESEELRHNPSRGVLISNQTLVLQHVTRASSGNYYCVASNIQGDGHSNPLRLKVKYAPLCTNTHPVYHGAARYEQVNIPCQVEAYPEPHAFKWTFNNSGESIDISEEHVLVEGARSTVSYTANTELDYGTLLCWGVNSVGQQRKPCVFHVFPAGHPDPVHNCSMFNLSMSKVNVRCVAGFDGGLPQEFLLQLRYHGQKRVLANVTSKVPRFSVTGIPPGRVLVGAVWAYNNKGRGEPATLRLFTLKDQAEKRTAAVKPSPPSDPPPGPLAVQPLVAVVSGAVGGVVVVILVVLVTVRLCHGRLGRRDPRRQAAADAAVPSATPSPPTGKDSAAWVVGGVRTISCPSLAAPYTPIPGTPRPSPEQVYQYGYGAKVESCADLALGGSVPHLLPRPHKQQEEEQNVIPHAPFPQHHSGSDSSRGRGIDRHDPARRSLPSFRMRLHRFETSVVKFHSRFYNEDASFKKA</sequence>
<dbReference type="Gene3D" id="2.60.40.10">
    <property type="entry name" value="Immunoglobulins"/>
    <property type="match status" value="4"/>
</dbReference>
<dbReference type="Pfam" id="PF00047">
    <property type="entry name" value="ig"/>
    <property type="match status" value="1"/>
</dbReference>
<dbReference type="CDD" id="cd00096">
    <property type="entry name" value="Ig"/>
    <property type="match status" value="1"/>
</dbReference>
<dbReference type="InterPro" id="IPR003598">
    <property type="entry name" value="Ig_sub2"/>
</dbReference>
<feature type="domain" description="Ig-like" evidence="3">
    <location>
        <begin position="36"/>
        <end position="141"/>
    </location>
</feature>
<evidence type="ECO:0000259" key="3">
    <source>
        <dbReference type="PROSITE" id="PS50835"/>
    </source>
</evidence>
<keyword evidence="2" id="KW-0472">Membrane</keyword>
<protein>
    <recommendedName>
        <fullName evidence="3">Ig-like domain-containing protein</fullName>
    </recommendedName>
</protein>
<proteinExistence type="predicted"/>
<keyword evidence="2" id="KW-0812">Transmembrane</keyword>
<dbReference type="InterPro" id="IPR013783">
    <property type="entry name" value="Ig-like_fold"/>
</dbReference>
<dbReference type="SMART" id="SM00409">
    <property type="entry name" value="IG"/>
    <property type="match status" value="3"/>
</dbReference>